<dbReference type="PANTHER" id="PTHR43968">
    <property type="match status" value="1"/>
</dbReference>
<dbReference type="Gene3D" id="1.20.1050.10">
    <property type="match status" value="1"/>
</dbReference>
<proteinExistence type="predicted"/>
<dbReference type="SFLD" id="SFLDS00019">
    <property type="entry name" value="Glutathione_Transferase_(cytos"/>
    <property type="match status" value="1"/>
</dbReference>
<dbReference type="STRING" id="1149755.A0A2J6SAM4"/>
<reference evidence="3 4" key="1">
    <citation type="submission" date="2016-04" db="EMBL/GenBank/DDBJ databases">
        <title>A degradative enzymes factory behind the ericoid mycorrhizal symbiosis.</title>
        <authorList>
            <consortium name="DOE Joint Genome Institute"/>
            <person name="Martino E."/>
            <person name="Morin E."/>
            <person name="Grelet G."/>
            <person name="Kuo A."/>
            <person name="Kohler A."/>
            <person name="Daghino S."/>
            <person name="Barry K."/>
            <person name="Choi C."/>
            <person name="Cichocki N."/>
            <person name="Clum A."/>
            <person name="Copeland A."/>
            <person name="Hainaut M."/>
            <person name="Haridas S."/>
            <person name="Labutti K."/>
            <person name="Lindquist E."/>
            <person name="Lipzen A."/>
            <person name="Khouja H.-R."/>
            <person name="Murat C."/>
            <person name="Ohm R."/>
            <person name="Olson A."/>
            <person name="Spatafora J."/>
            <person name="Veneault-Fourrey C."/>
            <person name="Henrissat B."/>
            <person name="Grigoriev I."/>
            <person name="Martin F."/>
            <person name="Perotto S."/>
        </authorList>
    </citation>
    <scope>NUCLEOTIDE SEQUENCE [LARGE SCALE GENOMIC DNA]</scope>
    <source>
        <strain evidence="3 4">F</strain>
    </source>
</reference>
<gene>
    <name evidence="3" type="ORF">L207DRAFT_540569</name>
</gene>
<sequence>MGSNDAPNIILYTNHGCPWAHRAHIALAELGLPYKEEIIDLTVPRTPEYLAVNPRGLVPSINYNGTIITESAIVAQFLSDAHPSHLEKTSTEEGGALQRAKINFFVDTFITKVNGQTFGILRASEEEKPELAVKLVDAIVKEVEPLLQDAKPFFGGSSKLTLAEVQTGSFILRLLAYPKGGLAPKSILTDLETRTPAFWKWANTVVKENSVNYIWEEESFIEKTKVRLAKQAAAK</sequence>
<dbReference type="SUPFAM" id="SSF47616">
    <property type="entry name" value="GST C-terminal domain-like"/>
    <property type="match status" value="1"/>
</dbReference>
<dbReference type="GO" id="GO:0005737">
    <property type="term" value="C:cytoplasm"/>
    <property type="evidence" value="ECO:0007669"/>
    <property type="project" value="TreeGrafter"/>
</dbReference>
<dbReference type="PANTHER" id="PTHR43968:SF8">
    <property type="entry name" value="S-TRANSFERASE, PUTATIVE (AFU_ORTHOLOGUE AFUA_2G00590)-RELATED"/>
    <property type="match status" value="1"/>
</dbReference>
<protein>
    <submittedName>
        <fullName evidence="3">Thioredoxin-like protein</fullName>
    </submittedName>
</protein>
<dbReference type="InterPro" id="IPR010987">
    <property type="entry name" value="Glutathione-S-Trfase_C-like"/>
</dbReference>
<name>A0A2J6SAM4_HYAVF</name>
<dbReference type="EMBL" id="KZ613938">
    <property type="protein sequence ID" value="PMD47819.1"/>
    <property type="molecule type" value="Genomic_DNA"/>
</dbReference>
<dbReference type="PROSITE" id="PS50405">
    <property type="entry name" value="GST_CTER"/>
    <property type="match status" value="1"/>
</dbReference>
<dbReference type="Pfam" id="PF13409">
    <property type="entry name" value="GST_N_2"/>
    <property type="match status" value="1"/>
</dbReference>
<dbReference type="SFLD" id="SFLDG00358">
    <property type="entry name" value="Main_(cytGST)"/>
    <property type="match status" value="1"/>
</dbReference>
<evidence type="ECO:0000259" key="2">
    <source>
        <dbReference type="PROSITE" id="PS50405"/>
    </source>
</evidence>
<organism evidence="3 4">
    <name type="scientific">Hyaloscypha variabilis (strain UAMH 11265 / GT02V1 / F)</name>
    <name type="common">Meliniomyces variabilis</name>
    <dbReference type="NCBI Taxonomy" id="1149755"/>
    <lineage>
        <taxon>Eukaryota</taxon>
        <taxon>Fungi</taxon>
        <taxon>Dikarya</taxon>
        <taxon>Ascomycota</taxon>
        <taxon>Pezizomycotina</taxon>
        <taxon>Leotiomycetes</taxon>
        <taxon>Helotiales</taxon>
        <taxon>Hyaloscyphaceae</taxon>
        <taxon>Hyaloscypha</taxon>
        <taxon>Hyaloscypha variabilis</taxon>
    </lineage>
</organism>
<evidence type="ECO:0000259" key="1">
    <source>
        <dbReference type="PROSITE" id="PS50404"/>
    </source>
</evidence>
<evidence type="ECO:0000313" key="4">
    <source>
        <dbReference type="Proteomes" id="UP000235786"/>
    </source>
</evidence>
<dbReference type="Gene3D" id="3.40.30.10">
    <property type="entry name" value="Glutaredoxin"/>
    <property type="match status" value="1"/>
</dbReference>
<dbReference type="InterPro" id="IPR036249">
    <property type="entry name" value="Thioredoxin-like_sf"/>
</dbReference>
<dbReference type="SUPFAM" id="SSF52833">
    <property type="entry name" value="Thioredoxin-like"/>
    <property type="match status" value="1"/>
</dbReference>
<dbReference type="Proteomes" id="UP000235786">
    <property type="component" value="Unassembled WGS sequence"/>
</dbReference>
<dbReference type="AlphaFoldDB" id="A0A2J6SAM4"/>
<dbReference type="InterPro" id="IPR036282">
    <property type="entry name" value="Glutathione-S-Trfase_C_sf"/>
</dbReference>
<dbReference type="InterPro" id="IPR040079">
    <property type="entry name" value="Glutathione_S-Trfase"/>
</dbReference>
<dbReference type="InterPro" id="IPR050983">
    <property type="entry name" value="GST_Omega/HSP26"/>
</dbReference>
<keyword evidence="4" id="KW-1185">Reference proteome</keyword>
<evidence type="ECO:0000313" key="3">
    <source>
        <dbReference type="EMBL" id="PMD47819.1"/>
    </source>
</evidence>
<feature type="domain" description="GST N-terminal" evidence="1">
    <location>
        <begin position="7"/>
        <end position="86"/>
    </location>
</feature>
<dbReference type="OrthoDB" id="202840at2759"/>
<dbReference type="PROSITE" id="PS50404">
    <property type="entry name" value="GST_NTER"/>
    <property type="match status" value="1"/>
</dbReference>
<accession>A0A2J6SAM4</accession>
<feature type="domain" description="GST C-terminal" evidence="2">
    <location>
        <begin position="95"/>
        <end position="232"/>
    </location>
</feature>
<dbReference type="CDD" id="cd00570">
    <property type="entry name" value="GST_N_family"/>
    <property type="match status" value="1"/>
</dbReference>
<dbReference type="InterPro" id="IPR004045">
    <property type="entry name" value="Glutathione_S-Trfase_N"/>
</dbReference>